<reference evidence="5 6" key="1">
    <citation type="journal article" date="2021" name="BMC Genomics">
        <title>Datura genome reveals duplications of psychoactive alkaloid biosynthetic genes and high mutation rate following tissue culture.</title>
        <authorList>
            <person name="Rajewski A."/>
            <person name="Carter-House D."/>
            <person name="Stajich J."/>
            <person name="Litt A."/>
        </authorList>
    </citation>
    <scope>NUCLEOTIDE SEQUENCE [LARGE SCALE GENOMIC DNA]</scope>
    <source>
        <strain evidence="5">AR-01</strain>
    </source>
</reference>
<accession>A0ABS8URR6</accession>
<keyword evidence="2" id="KW-0315">Glutamine amidotransferase</keyword>
<dbReference type="InterPro" id="IPR017932">
    <property type="entry name" value="GATase_2_dom"/>
</dbReference>
<evidence type="ECO:0000256" key="2">
    <source>
        <dbReference type="ARBA" id="ARBA00022962"/>
    </source>
</evidence>
<dbReference type="PANTHER" id="PTHR11907">
    <property type="entry name" value="AMIDOPHOSPHORIBOSYLTRANSFERASE"/>
    <property type="match status" value="1"/>
</dbReference>
<sequence length="282" mass="30669">MAANVSSAAATSNLLDCRLMCSPCRTTPSYKNLPYRQKQCLLISSSNQKKPRPLAARQAQGRVGDRTATQKPRASAIYTHALQHRGQEGASMVSVHTKALKSVTGIGLVSHVFNESELDQLPGDMAIGHVSLSLQVVNLDPLVLAHNGNFVNYQLLRAKLEEKGSIFRTTSDTEVVLHLIAKSKAKLFVLRILEACEKLQGAYSMVFATEDGKLVAVRDPLGSAIGYGTFIEPSQKIRDFAVKLFPPVKAVLKGKSGKYPLYPTVAMDKSRDDRMKSTAAAN</sequence>
<keyword evidence="1" id="KW-0808">Transferase</keyword>
<evidence type="ECO:0000313" key="5">
    <source>
        <dbReference type="EMBL" id="MCD9561038.1"/>
    </source>
</evidence>
<gene>
    <name evidence="5" type="ORF">HAX54_019972</name>
</gene>
<organism evidence="5 6">
    <name type="scientific">Datura stramonium</name>
    <name type="common">Jimsonweed</name>
    <name type="synonym">Common thornapple</name>
    <dbReference type="NCBI Taxonomy" id="4076"/>
    <lineage>
        <taxon>Eukaryota</taxon>
        <taxon>Viridiplantae</taxon>
        <taxon>Streptophyta</taxon>
        <taxon>Embryophyta</taxon>
        <taxon>Tracheophyta</taxon>
        <taxon>Spermatophyta</taxon>
        <taxon>Magnoliopsida</taxon>
        <taxon>eudicotyledons</taxon>
        <taxon>Gunneridae</taxon>
        <taxon>Pentapetalae</taxon>
        <taxon>asterids</taxon>
        <taxon>lamiids</taxon>
        <taxon>Solanales</taxon>
        <taxon>Solanaceae</taxon>
        <taxon>Solanoideae</taxon>
        <taxon>Datureae</taxon>
        <taxon>Datura</taxon>
    </lineage>
</organism>
<dbReference type="Pfam" id="PF13537">
    <property type="entry name" value="GATase_7"/>
    <property type="match status" value="1"/>
</dbReference>
<evidence type="ECO:0000259" key="4">
    <source>
        <dbReference type="PROSITE" id="PS51278"/>
    </source>
</evidence>
<evidence type="ECO:0000256" key="3">
    <source>
        <dbReference type="SAM" id="MobiDB-lite"/>
    </source>
</evidence>
<dbReference type="Gene3D" id="3.60.20.10">
    <property type="entry name" value="Glutamine Phosphoribosylpyrophosphate, subunit 1, domain 1"/>
    <property type="match status" value="1"/>
</dbReference>
<name>A0ABS8URR6_DATST</name>
<feature type="domain" description="Glutamine amidotransferase type-2" evidence="4">
    <location>
        <begin position="40"/>
        <end position="282"/>
    </location>
</feature>
<dbReference type="EMBL" id="JACEIK010002417">
    <property type="protein sequence ID" value="MCD9561038.1"/>
    <property type="molecule type" value="Genomic_DNA"/>
</dbReference>
<feature type="region of interest" description="Disordered" evidence="3">
    <location>
        <begin position="48"/>
        <end position="70"/>
    </location>
</feature>
<protein>
    <recommendedName>
        <fullName evidence="4">Glutamine amidotransferase type-2 domain-containing protein</fullName>
    </recommendedName>
</protein>
<proteinExistence type="predicted"/>
<dbReference type="SUPFAM" id="SSF56235">
    <property type="entry name" value="N-terminal nucleophile aminohydrolases (Ntn hydrolases)"/>
    <property type="match status" value="1"/>
</dbReference>
<evidence type="ECO:0000313" key="6">
    <source>
        <dbReference type="Proteomes" id="UP000823775"/>
    </source>
</evidence>
<keyword evidence="6" id="KW-1185">Reference proteome</keyword>
<dbReference type="Proteomes" id="UP000823775">
    <property type="component" value="Unassembled WGS sequence"/>
</dbReference>
<dbReference type="InterPro" id="IPR029055">
    <property type="entry name" value="Ntn_hydrolases_N"/>
</dbReference>
<evidence type="ECO:0000256" key="1">
    <source>
        <dbReference type="ARBA" id="ARBA00022679"/>
    </source>
</evidence>
<comment type="caution">
    <text evidence="5">The sequence shown here is derived from an EMBL/GenBank/DDBJ whole genome shotgun (WGS) entry which is preliminary data.</text>
</comment>
<dbReference type="PROSITE" id="PS51278">
    <property type="entry name" value="GATASE_TYPE_2"/>
    <property type="match status" value="1"/>
</dbReference>